<dbReference type="NCBIfam" id="NF006767">
    <property type="entry name" value="PRK09289.1"/>
    <property type="match status" value="1"/>
</dbReference>
<comment type="caution">
    <text evidence="12">The sequence shown here is derived from an EMBL/GenBank/DDBJ whole genome shotgun (WGS) entry which is preliminary data.</text>
</comment>
<dbReference type="NCBIfam" id="TIGR00187">
    <property type="entry name" value="ribE"/>
    <property type="match status" value="1"/>
</dbReference>
<accession>A0A3P2A4M8</accession>
<evidence type="ECO:0000256" key="2">
    <source>
        <dbReference type="ARBA" id="ARBA00002803"/>
    </source>
</evidence>
<keyword evidence="6" id="KW-0686">Riboflavin biosynthesis</keyword>
<organism evidence="12 13">
    <name type="scientific">Conchiformibius steedae</name>
    <dbReference type="NCBI Taxonomy" id="153493"/>
    <lineage>
        <taxon>Bacteria</taxon>
        <taxon>Pseudomonadati</taxon>
        <taxon>Pseudomonadota</taxon>
        <taxon>Betaproteobacteria</taxon>
        <taxon>Neisseriales</taxon>
        <taxon>Neisseriaceae</taxon>
        <taxon>Conchiformibius</taxon>
    </lineage>
</organism>
<sequence>MFTGIVAGMGVLEKVQRPAPDFCTFHVRLPEGMGKDLTEGASVAHNGCCLTVTAVQGDCAQFDLMAETLAKTNLGELQVGSHINIERAARIGDEIGGHLMSGHIWGQTEVLAVERSEHNCTVWLALPEALRPYVLPKGFVGLDGCSLTVGEVRDDAFCVYLIPETLRRTRFGECEAGMRVNIEIDPQTQAVVDSVKRVLAAQQL</sequence>
<feature type="domain" description="Lumazine-binding" evidence="11">
    <location>
        <begin position="1"/>
        <end position="98"/>
    </location>
</feature>
<evidence type="ECO:0000256" key="5">
    <source>
        <dbReference type="ARBA" id="ARBA00013950"/>
    </source>
</evidence>
<feature type="domain" description="Lumazine-binding" evidence="11">
    <location>
        <begin position="99"/>
        <end position="195"/>
    </location>
</feature>
<dbReference type="NCBIfam" id="NF009566">
    <property type="entry name" value="PRK13020.1"/>
    <property type="match status" value="1"/>
</dbReference>
<dbReference type="PANTHER" id="PTHR21098:SF0">
    <property type="entry name" value="RIBOFLAVIN SYNTHASE"/>
    <property type="match status" value="1"/>
</dbReference>
<evidence type="ECO:0000259" key="11">
    <source>
        <dbReference type="PROSITE" id="PS51177"/>
    </source>
</evidence>
<evidence type="ECO:0000256" key="4">
    <source>
        <dbReference type="ARBA" id="ARBA00012827"/>
    </source>
</evidence>
<proteinExistence type="predicted"/>
<comment type="pathway">
    <text evidence="3">Cofactor biosynthesis; riboflavin biosynthesis; riboflavin from 2-hydroxy-3-oxobutyl phosphate and 5-amino-6-(D-ribitylamino)uracil: step 2/2.</text>
</comment>
<comment type="function">
    <text evidence="2">Catalyzes the dismutation of two molecules of 6,7-dimethyl-8-ribityllumazine, resulting in the formation of riboflavin and 5-amino-6-(D-ribitylamino)uracil.</text>
</comment>
<dbReference type="GO" id="GO:0009231">
    <property type="term" value="P:riboflavin biosynthetic process"/>
    <property type="evidence" value="ECO:0007669"/>
    <property type="project" value="UniProtKB-KW"/>
</dbReference>
<dbReference type="InterPro" id="IPR001783">
    <property type="entry name" value="Lumazine-bd"/>
</dbReference>
<dbReference type="InterPro" id="IPR023366">
    <property type="entry name" value="ATP_synth_asu-like_sf"/>
</dbReference>
<dbReference type="Proteomes" id="UP000269923">
    <property type="component" value="Unassembled WGS sequence"/>
</dbReference>
<dbReference type="OrthoDB" id="9788537at2"/>
<feature type="repeat" description="Lumazine-binding" evidence="10">
    <location>
        <begin position="99"/>
        <end position="195"/>
    </location>
</feature>
<dbReference type="EC" id="2.5.1.9" evidence="4 9"/>
<dbReference type="InterPro" id="IPR026017">
    <property type="entry name" value="Lumazine-bd_dom"/>
</dbReference>
<keyword evidence="8" id="KW-0677">Repeat</keyword>
<dbReference type="AlphaFoldDB" id="A0A3P2A4M8"/>
<evidence type="ECO:0000256" key="9">
    <source>
        <dbReference type="NCBIfam" id="TIGR00187"/>
    </source>
</evidence>
<evidence type="ECO:0000256" key="8">
    <source>
        <dbReference type="ARBA" id="ARBA00022737"/>
    </source>
</evidence>
<protein>
    <recommendedName>
        <fullName evidence="5 9">Riboflavin synthase</fullName>
        <ecNumber evidence="4 9">2.5.1.9</ecNumber>
    </recommendedName>
</protein>
<dbReference type="SUPFAM" id="SSF63380">
    <property type="entry name" value="Riboflavin synthase domain-like"/>
    <property type="match status" value="2"/>
</dbReference>
<dbReference type="PROSITE" id="PS51177">
    <property type="entry name" value="LUMAZINE_BIND"/>
    <property type="match status" value="2"/>
</dbReference>
<evidence type="ECO:0000256" key="7">
    <source>
        <dbReference type="ARBA" id="ARBA00022679"/>
    </source>
</evidence>
<dbReference type="GO" id="GO:0004746">
    <property type="term" value="F:riboflavin synthase activity"/>
    <property type="evidence" value="ECO:0007669"/>
    <property type="project" value="UniProtKB-UniRule"/>
</dbReference>
<feature type="repeat" description="Lumazine-binding" evidence="10">
    <location>
        <begin position="1"/>
        <end position="98"/>
    </location>
</feature>
<evidence type="ECO:0000256" key="3">
    <source>
        <dbReference type="ARBA" id="ARBA00004887"/>
    </source>
</evidence>
<dbReference type="RefSeq" id="WP_124795013.1">
    <property type="nucleotide sequence ID" value="NZ_RQYC01000009.1"/>
</dbReference>
<dbReference type="InterPro" id="IPR017938">
    <property type="entry name" value="Riboflavin_synthase-like_b-brl"/>
</dbReference>
<dbReference type="EMBL" id="RQYC01000009">
    <property type="protein sequence ID" value="RRD89925.1"/>
    <property type="molecule type" value="Genomic_DNA"/>
</dbReference>
<comment type="catalytic activity">
    <reaction evidence="1">
        <text>2 6,7-dimethyl-8-(1-D-ribityl)lumazine + H(+) = 5-amino-6-(D-ribitylamino)uracil + riboflavin</text>
        <dbReference type="Rhea" id="RHEA:20772"/>
        <dbReference type="ChEBI" id="CHEBI:15378"/>
        <dbReference type="ChEBI" id="CHEBI:15934"/>
        <dbReference type="ChEBI" id="CHEBI:57986"/>
        <dbReference type="ChEBI" id="CHEBI:58201"/>
        <dbReference type="EC" id="2.5.1.9"/>
    </reaction>
</comment>
<reference evidence="12 13" key="1">
    <citation type="submission" date="2018-11" db="EMBL/GenBank/DDBJ databases">
        <title>Genomes From Bacteria Associated with the Canine Oral Cavity: a Test Case for Automated Genome-Based Taxonomic Assignment.</title>
        <authorList>
            <person name="Coil D.A."/>
            <person name="Jospin G."/>
            <person name="Darling A.E."/>
            <person name="Wallis C."/>
            <person name="Davis I.J."/>
            <person name="Harris S."/>
            <person name="Eisen J.A."/>
            <person name="Holcombe L.J."/>
            <person name="O'Flynn C."/>
        </authorList>
    </citation>
    <scope>NUCLEOTIDE SEQUENCE [LARGE SCALE GENOMIC DNA]</scope>
    <source>
        <strain evidence="12 13">COT-280</strain>
    </source>
</reference>
<keyword evidence="7" id="KW-0808">Transferase</keyword>
<dbReference type="Pfam" id="PF00677">
    <property type="entry name" value="Lum_binding"/>
    <property type="match status" value="2"/>
</dbReference>
<dbReference type="Gene3D" id="2.40.30.20">
    <property type="match status" value="2"/>
</dbReference>
<evidence type="ECO:0000313" key="13">
    <source>
        <dbReference type="Proteomes" id="UP000269923"/>
    </source>
</evidence>
<dbReference type="PIRSF" id="PIRSF000498">
    <property type="entry name" value="Riboflavin_syn_A"/>
    <property type="match status" value="1"/>
</dbReference>
<dbReference type="CDD" id="cd00402">
    <property type="entry name" value="Riboflavin_synthase_like"/>
    <property type="match status" value="1"/>
</dbReference>
<evidence type="ECO:0000256" key="10">
    <source>
        <dbReference type="PROSITE-ProRule" id="PRU00524"/>
    </source>
</evidence>
<dbReference type="PANTHER" id="PTHR21098">
    <property type="entry name" value="RIBOFLAVIN SYNTHASE ALPHA CHAIN"/>
    <property type="match status" value="1"/>
</dbReference>
<evidence type="ECO:0000313" key="12">
    <source>
        <dbReference type="EMBL" id="RRD89925.1"/>
    </source>
</evidence>
<keyword evidence="13" id="KW-1185">Reference proteome</keyword>
<gene>
    <name evidence="12" type="ORF">EII21_06800</name>
</gene>
<name>A0A3P2A4M8_9NEIS</name>
<dbReference type="GO" id="GO:0005829">
    <property type="term" value="C:cytosol"/>
    <property type="evidence" value="ECO:0007669"/>
    <property type="project" value="TreeGrafter"/>
</dbReference>
<evidence type="ECO:0000256" key="1">
    <source>
        <dbReference type="ARBA" id="ARBA00000968"/>
    </source>
</evidence>
<dbReference type="FunFam" id="2.40.30.20:FF:000003">
    <property type="entry name" value="Riboflavin synthase, alpha subunit"/>
    <property type="match status" value="1"/>
</dbReference>
<evidence type="ECO:0000256" key="6">
    <source>
        <dbReference type="ARBA" id="ARBA00022619"/>
    </source>
</evidence>
<dbReference type="STRING" id="1121352.GCA_000620925_01252"/>